<gene>
    <name evidence="2" type="ORF">SDC9_78318</name>
</gene>
<dbReference type="InterPro" id="IPR050515">
    <property type="entry name" value="Beta-lactam/transpept"/>
</dbReference>
<reference evidence="2" key="1">
    <citation type="submission" date="2019-08" db="EMBL/GenBank/DDBJ databases">
        <authorList>
            <person name="Kucharzyk K."/>
            <person name="Murdoch R.W."/>
            <person name="Higgins S."/>
            <person name="Loffler F."/>
        </authorList>
    </citation>
    <scope>NUCLEOTIDE SEQUENCE</scope>
</reference>
<dbReference type="GO" id="GO:0008658">
    <property type="term" value="F:penicillin binding"/>
    <property type="evidence" value="ECO:0007669"/>
    <property type="project" value="InterPro"/>
</dbReference>
<sequence>MDGYLRGVAGNDTSSIWLARELYGQYPQGLNIRLSIDLTLQEKADALLQGKTGGLVVMNAKSGEVLAIANSPTLDANQLDDKWQTWIADTSAPLLNRVTLGQYPVGTATGAFLLANYLQDHDLPSFDPSTNWTTSTGQNNSCAVDPGENPTWQKLIQSGCPLFCNHSSNNPPRLT</sequence>
<dbReference type="Pfam" id="PF00905">
    <property type="entry name" value="Transpeptidase"/>
    <property type="match status" value="1"/>
</dbReference>
<dbReference type="InterPro" id="IPR012338">
    <property type="entry name" value="Beta-lactam/transpept-like"/>
</dbReference>
<feature type="domain" description="Penicillin-binding protein transpeptidase" evidence="1">
    <location>
        <begin position="53"/>
        <end position="104"/>
    </location>
</feature>
<dbReference type="PANTHER" id="PTHR30627">
    <property type="entry name" value="PEPTIDOGLYCAN D,D-TRANSPEPTIDASE"/>
    <property type="match status" value="1"/>
</dbReference>
<evidence type="ECO:0000259" key="1">
    <source>
        <dbReference type="Pfam" id="PF00905"/>
    </source>
</evidence>
<accession>A0A644YV89</accession>
<name>A0A644YV89_9ZZZZ</name>
<dbReference type="GO" id="GO:0005886">
    <property type="term" value="C:plasma membrane"/>
    <property type="evidence" value="ECO:0007669"/>
    <property type="project" value="TreeGrafter"/>
</dbReference>
<organism evidence="2">
    <name type="scientific">bioreactor metagenome</name>
    <dbReference type="NCBI Taxonomy" id="1076179"/>
    <lineage>
        <taxon>unclassified sequences</taxon>
        <taxon>metagenomes</taxon>
        <taxon>ecological metagenomes</taxon>
    </lineage>
</organism>
<dbReference type="AlphaFoldDB" id="A0A644YV89"/>
<dbReference type="Gene3D" id="3.40.710.10">
    <property type="entry name" value="DD-peptidase/beta-lactamase superfamily"/>
    <property type="match status" value="1"/>
</dbReference>
<dbReference type="PANTHER" id="PTHR30627:SF2">
    <property type="entry name" value="PEPTIDOGLYCAN D,D-TRANSPEPTIDASE MRDA"/>
    <property type="match status" value="1"/>
</dbReference>
<comment type="caution">
    <text evidence="2">The sequence shown here is derived from an EMBL/GenBank/DDBJ whole genome shotgun (WGS) entry which is preliminary data.</text>
</comment>
<dbReference type="GO" id="GO:0071555">
    <property type="term" value="P:cell wall organization"/>
    <property type="evidence" value="ECO:0007669"/>
    <property type="project" value="TreeGrafter"/>
</dbReference>
<protein>
    <recommendedName>
        <fullName evidence="1">Penicillin-binding protein transpeptidase domain-containing protein</fullName>
    </recommendedName>
</protein>
<dbReference type="EMBL" id="VSSQ01006166">
    <property type="protein sequence ID" value="MPM31761.1"/>
    <property type="molecule type" value="Genomic_DNA"/>
</dbReference>
<evidence type="ECO:0000313" key="2">
    <source>
        <dbReference type="EMBL" id="MPM31761.1"/>
    </source>
</evidence>
<dbReference type="InterPro" id="IPR001460">
    <property type="entry name" value="PCN-bd_Tpept"/>
</dbReference>
<dbReference type="Gene3D" id="3.90.1310.10">
    <property type="entry name" value="Penicillin-binding protein 2a (Domain 2)"/>
    <property type="match status" value="1"/>
</dbReference>
<dbReference type="GO" id="GO:0071972">
    <property type="term" value="F:peptidoglycan L,D-transpeptidase activity"/>
    <property type="evidence" value="ECO:0007669"/>
    <property type="project" value="TreeGrafter"/>
</dbReference>
<proteinExistence type="predicted"/>
<dbReference type="SUPFAM" id="SSF56601">
    <property type="entry name" value="beta-lactamase/transpeptidase-like"/>
    <property type="match status" value="1"/>
</dbReference>